<evidence type="ECO:0000256" key="2">
    <source>
        <dbReference type="ARBA" id="ARBA00023125"/>
    </source>
</evidence>
<evidence type="ECO:0000256" key="7">
    <source>
        <dbReference type="SAM" id="MobiDB-lite"/>
    </source>
</evidence>
<comment type="caution">
    <text evidence="9">The sequence shown here is derived from an EMBL/GenBank/DDBJ whole genome shotgun (WGS) entry which is preliminary data.</text>
</comment>
<feature type="region of interest" description="Disordered" evidence="7">
    <location>
        <begin position="228"/>
        <end position="265"/>
    </location>
</feature>
<accession>A0A8K0CZ93</accession>
<dbReference type="GO" id="GO:0000981">
    <property type="term" value="F:DNA-binding transcription factor activity, RNA polymerase II-specific"/>
    <property type="evidence" value="ECO:0007669"/>
    <property type="project" value="InterPro"/>
</dbReference>
<dbReference type="PROSITE" id="PS50071">
    <property type="entry name" value="HOMEOBOX_2"/>
    <property type="match status" value="1"/>
</dbReference>
<dbReference type="Pfam" id="PF00046">
    <property type="entry name" value="Homeodomain"/>
    <property type="match status" value="1"/>
</dbReference>
<evidence type="ECO:0000313" key="9">
    <source>
        <dbReference type="EMBL" id="KAF2895159.1"/>
    </source>
</evidence>
<comment type="subcellular location">
    <subcellularLocation>
        <location evidence="1 5 6">Nucleus</location>
    </subcellularLocation>
</comment>
<feature type="compositionally biased region" description="Polar residues" evidence="7">
    <location>
        <begin position="236"/>
        <end position="247"/>
    </location>
</feature>
<evidence type="ECO:0000256" key="1">
    <source>
        <dbReference type="ARBA" id="ARBA00004123"/>
    </source>
</evidence>
<dbReference type="EMBL" id="VTPC01006174">
    <property type="protein sequence ID" value="KAF2895159.1"/>
    <property type="molecule type" value="Genomic_DNA"/>
</dbReference>
<feature type="domain" description="Homeobox" evidence="8">
    <location>
        <begin position="168"/>
        <end position="228"/>
    </location>
</feature>
<evidence type="ECO:0000256" key="5">
    <source>
        <dbReference type="PROSITE-ProRule" id="PRU00108"/>
    </source>
</evidence>
<dbReference type="PROSITE" id="PS00027">
    <property type="entry name" value="HOMEOBOX_1"/>
    <property type="match status" value="1"/>
</dbReference>
<dbReference type="AlphaFoldDB" id="A0A8K0CZ93"/>
<evidence type="ECO:0000256" key="6">
    <source>
        <dbReference type="RuleBase" id="RU000682"/>
    </source>
</evidence>
<proteinExistence type="predicted"/>
<protein>
    <recommendedName>
        <fullName evidence="8">Homeobox domain-containing protein</fullName>
    </recommendedName>
</protein>
<keyword evidence="3 5" id="KW-0371">Homeobox</keyword>
<dbReference type="GO" id="GO:0005634">
    <property type="term" value="C:nucleus"/>
    <property type="evidence" value="ECO:0007669"/>
    <property type="project" value="UniProtKB-SubCell"/>
</dbReference>
<dbReference type="PRINTS" id="PR00024">
    <property type="entry name" value="HOMEOBOX"/>
</dbReference>
<evidence type="ECO:0000256" key="3">
    <source>
        <dbReference type="ARBA" id="ARBA00023155"/>
    </source>
</evidence>
<dbReference type="GO" id="GO:0000978">
    <property type="term" value="F:RNA polymerase II cis-regulatory region sequence-specific DNA binding"/>
    <property type="evidence" value="ECO:0007669"/>
    <property type="project" value="TreeGrafter"/>
</dbReference>
<dbReference type="InterPro" id="IPR009057">
    <property type="entry name" value="Homeodomain-like_sf"/>
</dbReference>
<dbReference type="PANTHER" id="PTHR45664:SF18">
    <property type="entry name" value="HOMEOBOX PROTEIN HOX3"/>
    <property type="match status" value="1"/>
</dbReference>
<organism evidence="9 10">
    <name type="scientific">Ignelater luminosus</name>
    <name type="common">Cucubano</name>
    <name type="synonym">Pyrophorus luminosus</name>
    <dbReference type="NCBI Taxonomy" id="2038154"/>
    <lineage>
        <taxon>Eukaryota</taxon>
        <taxon>Metazoa</taxon>
        <taxon>Ecdysozoa</taxon>
        <taxon>Arthropoda</taxon>
        <taxon>Hexapoda</taxon>
        <taxon>Insecta</taxon>
        <taxon>Pterygota</taxon>
        <taxon>Neoptera</taxon>
        <taxon>Endopterygota</taxon>
        <taxon>Coleoptera</taxon>
        <taxon>Polyphaga</taxon>
        <taxon>Elateriformia</taxon>
        <taxon>Elateroidea</taxon>
        <taxon>Elateridae</taxon>
        <taxon>Agrypninae</taxon>
        <taxon>Pyrophorini</taxon>
        <taxon>Ignelater</taxon>
    </lineage>
</organism>
<dbReference type="InterPro" id="IPR017970">
    <property type="entry name" value="Homeobox_CS"/>
</dbReference>
<evidence type="ECO:0000256" key="4">
    <source>
        <dbReference type="ARBA" id="ARBA00023242"/>
    </source>
</evidence>
<dbReference type="GO" id="GO:0048513">
    <property type="term" value="P:animal organ development"/>
    <property type="evidence" value="ECO:0007669"/>
    <property type="project" value="UniProtKB-ARBA"/>
</dbReference>
<keyword evidence="4 5" id="KW-0539">Nucleus</keyword>
<evidence type="ECO:0000313" key="10">
    <source>
        <dbReference type="Proteomes" id="UP000801492"/>
    </source>
</evidence>
<dbReference type="Proteomes" id="UP000801492">
    <property type="component" value="Unassembled WGS sequence"/>
</dbReference>
<feature type="region of interest" description="Disordered" evidence="7">
    <location>
        <begin position="1"/>
        <end position="30"/>
    </location>
</feature>
<sequence>MAEEERENFQENQGSGEENETWKASEAQSVDNIREDHIHSEHNNSVNQVLNYVMQLKDQQYNIRDYSNYPSVVSMQQQSPPPPYPTFSTQINFQQSDFSNMSSPPPLEPVSPGYNDYAAPNQYDMSGNFNWSTNPPASVSSIPTTTPVQNIRQDFHEHPVSLQAGTGTGPKRARTAYTSQQLVELEKEFHYNKYLCRPKRIQLAESLNLTERQIKIWFQNRRMKYKKDQKAKLAASPSNSSVKTENASPPPSGSPGPSSNYIPAGRTTNQILNEQNHIAERLFSPPSTSAGSSHQQQYLPASLPTIPPMVSNMNSAASCAEDRNVMDSYYSANYQTQIRGFNDFNYMMGNFSQFHPFNDAQNNLNAYQNAEQQGVIPKKENVSPPLDYEQDDINDDRLNNYNPSINVSWVGQQYVGNLTPPKLTQL</sequence>
<dbReference type="InterPro" id="IPR001356">
    <property type="entry name" value="HD"/>
</dbReference>
<name>A0A8K0CZ93_IGNLU</name>
<dbReference type="OrthoDB" id="6759828at2759"/>
<dbReference type="Gene3D" id="1.10.10.60">
    <property type="entry name" value="Homeodomain-like"/>
    <property type="match status" value="1"/>
</dbReference>
<dbReference type="SMART" id="SM00389">
    <property type="entry name" value="HOX"/>
    <property type="match status" value="1"/>
</dbReference>
<dbReference type="InterPro" id="IPR020479">
    <property type="entry name" value="HD_metazoa"/>
</dbReference>
<evidence type="ECO:0000259" key="8">
    <source>
        <dbReference type="PROSITE" id="PS50071"/>
    </source>
</evidence>
<dbReference type="SUPFAM" id="SSF46689">
    <property type="entry name" value="Homeodomain-like"/>
    <property type="match status" value="1"/>
</dbReference>
<feature type="DNA-binding region" description="Homeobox" evidence="5">
    <location>
        <begin position="170"/>
        <end position="229"/>
    </location>
</feature>
<gene>
    <name evidence="9" type="ORF">ILUMI_11016</name>
</gene>
<reference evidence="9" key="1">
    <citation type="submission" date="2019-08" db="EMBL/GenBank/DDBJ databases">
        <title>The genome of the North American firefly Photinus pyralis.</title>
        <authorList>
            <consortium name="Photinus pyralis genome working group"/>
            <person name="Fallon T.R."/>
            <person name="Sander Lower S.E."/>
            <person name="Weng J.-K."/>
        </authorList>
    </citation>
    <scope>NUCLEOTIDE SEQUENCE</scope>
    <source>
        <strain evidence="9">TRF0915ILg1</strain>
        <tissue evidence="9">Whole body</tissue>
    </source>
</reference>
<dbReference type="PANTHER" id="PTHR45664">
    <property type="entry name" value="PROTEIN ZERKNUELLT 1-RELATED"/>
    <property type="match status" value="1"/>
</dbReference>
<dbReference type="CDD" id="cd00086">
    <property type="entry name" value="homeodomain"/>
    <property type="match status" value="1"/>
</dbReference>
<keyword evidence="10" id="KW-1185">Reference proteome</keyword>
<keyword evidence="2 5" id="KW-0238">DNA-binding</keyword>
<dbReference type="FunFam" id="1.10.10.60:FF:000176">
    <property type="entry name" value="pancreas/duodenum homeobox protein 1"/>
    <property type="match status" value="1"/>
</dbReference>